<gene>
    <name evidence="1" type="ORF">ACFOU2_20525</name>
</gene>
<evidence type="ECO:0000313" key="2">
    <source>
        <dbReference type="Proteomes" id="UP001595752"/>
    </source>
</evidence>
<comment type="caution">
    <text evidence="1">The sequence shown here is derived from an EMBL/GenBank/DDBJ whole genome shotgun (WGS) entry which is preliminary data.</text>
</comment>
<proteinExistence type="predicted"/>
<keyword evidence="2" id="KW-1185">Reference proteome</keyword>
<accession>A0ABV8B6E5</accession>
<sequence>MIKLKLLKKLRIKRREKAREIAVRAQKLVERSRKEERKISS</sequence>
<protein>
    <submittedName>
        <fullName evidence="1">Uncharacterized protein</fullName>
    </submittedName>
</protein>
<dbReference type="EMBL" id="JBHRZT010000072">
    <property type="protein sequence ID" value="MFC3885728.1"/>
    <property type="molecule type" value="Genomic_DNA"/>
</dbReference>
<dbReference type="RefSeq" id="WP_377918121.1">
    <property type="nucleotide sequence ID" value="NZ_JBHRZT010000072.1"/>
</dbReference>
<reference evidence="2" key="1">
    <citation type="journal article" date="2019" name="Int. J. Syst. Evol. Microbiol.">
        <title>The Global Catalogue of Microorganisms (GCM) 10K type strain sequencing project: providing services to taxonomists for standard genome sequencing and annotation.</title>
        <authorList>
            <consortium name="The Broad Institute Genomics Platform"/>
            <consortium name="The Broad Institute Genome Sequencing Center for Infectious Disease"/>
            <person name="Wu L."/>
            <person name="Ma J."/>
        </authorList>
    </citation>
    <scope>NUCLEOTIDE SEQUENCE [LARGE SCALE GENOMIC DNA]</scope>
    <source>
        <strain evidence="2">CCUG 61889</strain>
    </source>
</reference>
<evidence type="ECO:0000313" key="1">
    <source>
        <dbReference type="EMBL" id="MFC3885728.1"/>
    </source>
</evidence>
<organism evidence="1 2">
    <name type="scientific">Bacillus songklensis</name>
    <dbReference type="NCBI Taxonomy" id="1069116"/>
    <lineage>
        <taxon>Bacteria</taxon>
        <taxon>Bacillati</taxon>
        <taxon>Bacillota</taxon>
        <taxon>Bacilli</taxon>
        <taxon>Bacillales</taxon>
        <taxon>Bacillaceae</taxon>
        <taxon>Bacillus</taxon>
    </lineage>
</organism>
<name>A0ABV8B6E5_9BACI</name>
<dbReference type="Proteomes" id="UP001595752">
    <property type="component" value="Unassembled WGS sequence"/>
</dbReference>